<proteinExistence type="predicted"/>
<dbReference type="EMBL" id="FWEV01000268">
    <property type="protein sequence ID" value="SLM31499.1"/>
    <property type="molecule type" value="Genomic_DNA"/>
</dbReference>
<dbReference type="STRING" id="1246637.MTBBW1_340051"/>
<protein>
    <submittedName>
        <fullName evidence="1">Uncharacterized protein</fullName>
    </submittedName>
</protein>
<keyword evidence="2" id="KW-1185">Reference proteome</keyword>
<gene>
    <name evidence="1" type="ORF">MTBBW1_340051</name>
</gene>
<evidence type="ECO:0000313" key="2">
    <source>
        <dbReference type="Proteomes" id="UP000191931"/>
    </source>
</evidence>
<organism evidence="1 2">
    <name type="scientific">Desulfamplus magnetovallimortis</name>
    <dbReference type="NCBI Taxonomy" id="1246637"/>
    <lineage>
        <taxon>Bacteria</taxon>
        <taxon>Pseudomonadati</taxon>
        <taxon>Thermodesulfobacteriota</taxon>
        <taxon>Desulfobacteria</taxon>
        <taxon>Desulfobacterales</taxon>
        <taxon>Desulfobacteraceae</taxon>
        <taxon>Desulfamplus</taxon>
    </lineage>
</organism>
<reference evidence="1 2" key="1">
    <citation type="submission" date="2017-03" db="EMBL/GenBank/DDBJ databases">
        <authorList>
            <person name="Afonso C.L."/>
            <person name="Miller P.J."/>
            <person name="Scott M.A."/>
            <person name="Spackman E."/>
            <person name="Goraichik I."/>
            <person name="Dimitrov K.M."/>
            <person name="Suarez D.L."/>
            <person name="Swayne D.E."/>
        </authorList>
    </citation>
    <scope>NUCLEOTIDE SEQUENCE [LARGE SCALE GENOMIC DNA]</scope>
    <source>
        <strain evidence="1">PRJEB14757</strain>
    </source>
</reference>
<dbReference type="AlphaFoldDB" id="A0A1W1HG96"/>
<accession>A0A1W1HG96</accession>
<dbReference type="Proteomes" id="UP000191931">
    <property type="component" value="Unassembled WGS sequence"/>
</dbReference>
<sequence length="59" mass="6972">MLHSPLYTFQKGNPIFKEYHLQSVKYFRGHNEGCPFFAVIYDTPYMHIFTHSRLHASPA</sequence>
<name>A0A1W1HG96_9BACT</name>
<evidence type="ECO:0000313" key="1">
    <source>
        <dbReference type="EMBL" id="SLM31499.1"/>
    </source>
</evidence>